<gene>
    <name evidence="1" type="ORF">NC653_032607</name>
    <name evidence="2" type="ORF">NC653_032612</name>
</gene>
<dbReference type="Proteomes" id="UP001164929">
    <property type="component" value="Chromosome 14"/>
</dbReference>
<dbReference type="EMBL" id="JAQIZT010000014">
    <property type="protein sequence ID" value="KAJ6972083.1"/>
    <property type="molecule type" value="Genomic_DNA"/>
</dbReference>
<evidence type="ECO:0000313" key="1">
    <source>
        <dbReference type="EMBL" id="KAJ6972083.1"/>
    </source>
</evidence>
<dbReference type="AlphaFoldDB" id="A0AAD6Q001"/>
<name>A0AAD6Q001_9ROSI</name>
<protein>
    <submittedName>
        <fullName evidence="1">Uncharacterized protein</fullName>
    </submittedName>
</protein>
<keyword evidence="3" id="KW-1185">Reference proteome</keyword>
<organism evidence="1 3">
    <name type="scientific">Populus alba x Populus x berolinensis</name>
    <dbReference type="NCBI Taxonomy" id="444605"/>
    <lineage>
        <taxon>Eukaryota</taxon>
        <taxon>Viridiplantae</taxon>
        <taxon>Streptophyta</taxon>
        <taxon>Embryophyta</taxon>
        <taxon>Tracheophyta</taxon>
        <taxon>Spermatophyta</taxon>
        <taxon>Magnoliopsida</taxon>
        <taxon>eudicotyledons</taxon>
        <taxon>Gunneridae</taxon>
        <taxon>Pentapetalae</taxon>
        <taxon>rosids</taxon>
        <taxon>fabids</taxon>
        <taxon>Malpighiales</taxon>
        <taxon>Salicaceae</taxon>
        <taxon>Saliceae</taxon>
        <taxon>Populus</taxon>
    </lineage>
</organism>
<evidence type="ECO:0000313" key="3">
    <source>
        <dbReference type="Proteomes" id="UP001164929"/>
    </source>
</evidence>
<accession>A0AAD6Q001</accession>
<proteinExistence type="predicted"/>
<sequence>MHLCLSGSHVGEARSTVITLRCNKNADCAGQGCWCIGKKCLCNTCFCQNHKCACKLQSSLSDAIIGAQVKKLGH</sequence>
<comment type="caution">
    <text evidence="1">The sequence shown here is derived from an EMBL/GenBank/DDBJ whole genome shotgun (WGS) entry which is preliminary data.</text>
</comment>
<dbReference type="EMBL" id="JAQIZT010000014">
    <property type="protein sequence ID" value="KAJ6972088.1"/>
    <property type="molecule type" value="Genomic_DNA"/>
</dbReference>
<evidence type="ECO:0000313" key="2">
    <source>
        <dbReference type="EMBL" id="KAJ6972088.1"/>
    </source>
</evidence>
<reference evidence="1" key="1">
    <citation type="journal article" date="2023" name="Mol. Ecol. Resour.">
        <title>Chromosome-level genome assembly of a triploid poplar Populus alba 'Berolinensis'.</title>
        <authorList>
            <person name="Chen S."/>
            <person name="Yu Y."/>
            <person name="Wang X."/>
            <person name="Wang S."/>
            <person name="Zhang T."/>
            <person name="Zhou Y."/>
            <person name="He R."/>
            <person name="Meng N."/>
            <person name="Wang Y."/>
            <person name="Liu W."/>
            <person name="Liu Z."/>
            <person name="Liu J."/>
            <person name="Guo Q."/>
            <person name="Huang H."/>
            <person name="Sederoff R.R."/>
            <person name="Wang G."/>
            <person name="Qu G."/>
            <person name="Chen S."/>
        </authorList>
    </citation>
    <scope>NUCLEOTIDE SEQUENCE</scope>
    <source>
        <strain evidence="1">SC-2020</strain>
    </source>
</reference>